<feature type="transmembrane region" description="Helical" evidence="2">
    <location>
        <begin position="102"/>
        <end position="118"/>
    </location>
</feature>
<dbReference type="RefSeq" id="WP_050060560.1">
    <property type="nucleotide sequence ID" value="NZ_JACHEK010000007.1"/>
</dbReference>
<evidence type="ECO:0000313" key="4">
    <source>
        <dbReference type="EMBL" id="MBB6145479.1"/>
    </source>
</evidence>
<feature type="transmembrane region" description="Helical" evidence="2">
    <location>
        <begin position="178"/>
        <end position="197"/>
    </location>
</feature>
<gene>
    <name evidence="4" type="ORF">HNQ77_003440</name>
</gene>
<accession>A0A841K0J7</accession>
<dbReference type="AlphaFoldDB" id="A0A841K0J7"/>
<protein>
    <recommendedName>
        <fullName evidence="3">DUF418 domain-containing protein</fullName>
    </recommendedName>
</protein>
<name>A0A841K0J7_9BACT</name>
<feature type="domain" description="DUF418" evidence="3">
    <location>
        <begin position="306"/>
        <end position="468"/>
    </location>
</feature>
<feature type="region of interest" description="Disordered" evidence="1">
    <location>
        <begin position="1"/>
        <end position="30"/>
    </location>
</feature>
<dbReference type="Pfam" id="PF04235">
    <property type="entry name" value="DUF418"/>
    <property type="match status" value="1"/>
</dbReference>
<organism evidence="4 5">
    <name type="scientific">Silvibacterium bohemicum</name>
    <dbReference type="NCBI Taxonomy" id="1577686"/>
    <lineage>
        <taxon>Bacteria</taxon>
        <taxon>Pseudomonadati</taxon>
        <taxon>Acidobacteriota</taxon>
        <taxon>Terriglobia</taxon>
        <taxon>Terriglobales</taxon>
        <taxon>Acidobacteriaceae</taxon>
        <taxon>Silvibacterium</taxon>
    </lineage>
</organism>
<keyword evidence="2" id="KW-1133">Transmembrane helix</keyword>
<feature type="transmembrane region" description="Helical" evidence="2">
    <location>
        <begin position="427"/>
        <end position="452"/>
    </location>
</feature>
<feature type="transmembrane region" description="Helical" evidence="2">
    <location>
        <begin position="285"/>
        <end position="307"/>
    </location>
</feature>
<dbReference type="PANTHER" id="PTHR30590:SF2">
    <property type="entry name" value="INNER MEMBRANE PROTEIN"/>
    <property type="match status" value="1"/>
</dbReference>
<dbReference type="EMBL" id="JACHEK010000007">
    <property type="protein sequence ID" value="MBB6145479.1"/>
    <property type="molecule type" value="Genomic_DNA"/>
</dbReference>
<feature type="transmembrane region" description="Helical" evidence="2">
    <location>
        <begin position="319"/>
        <end position="341"/>
    </location>
</feature>
<keyword evidence="2" id="KW-0812">Transmembrane</keyword>
<feature type="transmembrane region" description="Helical" evidence="2">
    <location>
        <begin position="361"/>
        <end position="380"/>
    </location>
</feature>
<evidence type="ECO:0000259" key="3">
    <source>
        <dbReference type="Pfam" id="PF04235"/>
    </source>
</evidence>
<evidence type="ECO:0000256" key="1">
    <source>
        <dbReference type="SAM" id="MobiDB-lite"/>
    </source>
</evidence>
<keyword evidence="2" id="KW-0472">Membrane</keyword>
<evidence type="ECO:0000313" key="5">
    <source>
        <dbReference type="Proteomes" id="UP000538666"/>
    </source>
</evidence>
<dbReference type="InterPro" id="IPR052529">
    <property type="entry name" value="Bact_Transport_Assoc"/>
</dbReference>
<feature type="transmembrane region" description="Helical" evidence="2">
    <location>
        <begin position="138"/>
        <end position="166"/>
    </location>
</feature>
<reference evidence="4 5" key="1">
    <citation type="submission" date="2020-08" db="EMBL/GenBank/DDBJ databases">
        <title>Genomic Encyclopedia of Type Strains, Phase IV (KMG-IV): sequencing the most valuable type-strain genomes for metagenomic binning, comparative biology and taxonomic classification.</title>
        <authorList>
            <person name="Goeker M."/>
        </authorList>
    </citation>
    <scope>NUCLEOTIDE SEQUENCE [LARGE SCALE GENOMIC DNA]</scope>
    <source>
        <strain evidence="4 5">DSM 103733</strain>
    </source>
</reference>
<comment type="caution">
    <text evidence="4">The sequence shown here is derived from an EMBL/GenBank/DDBJ whole genome shotgun (WGS) entry which is preliminary data.</text>
</comment>
<proteinExistence type="predicted"/>
<dbReference type="Proteomes" id="UP000538666">
    <property type="component" value="Unassembled WGS sequence"/>
</dbReference>
<keyword evidence="5" id="KW-1185">Reference proteome</keyword>
<feature type="transmembrane region" description="Helical" evidence="2">
    <location>
        <begin position="400"/>
        <end position="421"/>
    </location>
</feature>
<dbReference type="InterPro" id="IPR007349">
    <property type="entry name" value="DUF418"/>
</dbReference>
<sequence length="488" mass="54168">MDSTTAVSSPIDAPLPPDANEELAGPPRELAPVNRKERISSLDVLRGFALLGILMVNIDDFSGPESLHDIPVGVGKPALTGPHAHLNLIVLLLKWMFIENKMRGLFSVLFGAGVILFTRRSDRGAEKSADTYHRRNMWLMVLGAVHGTLIWSGDILLMYGMNALLVLYPLRKLKPRTLLIAGTAVWVGLTVLAYLIFFHGFDSFALRRKAAVVTAEQRAGKTLTVEDKKTLEQWKLVQAPMHIWVRTPAPVAIDPAKIQEDIKAKTSGYFARLKEEGTEFFSRTFMIVALGASLDTIGAMLVGMALFKNGFLTAELPFGTYALTAVIGFLISIPLTVFAILKAYAAGFSVLALNEWIFTTQYTSTEAGVLAIAATILMMCKTGFFRPLLRPFAAVGQTALSNYLLTSILCQWIFCFGPLKLYGQLEYYQAVFVVFAVWAINLTISPLWLLAFEFGPCEWLWRSLTYWKLQPMRRSRQEKLAATAVFQA</sequence>
<dbReference type="OrthoDB" id="9807744at2"/>
<evidence type="ECO:0000256" key="2">
    <source>
        <dbReference type="SAM" id="Phobius"/>
    </source>
</evidence>
<dbReference type="PANTHER" id="PTHR30590">
    <property type="entry name" value="INNER MEMBRANE PROTEIN"/>
    <property type="match status" value="1"/>
</dbReference>